<sequence length="92" mass="9772">MMVGVVVHSGEAADLRQFGWFLGGTATLSTLAPQLFRRRAAFMAAAWTAIALIAVGSVLFVFFGACLFVPAVLMLVVAVLQGERQVHAPPAR</sequence>
<evidence type="ECO:0000313" key="3">
    <source>
        <dbReference type="Proteomes" id="UP000598174"/>
    </source>
</evidence>
<proteinExistence type="predicted"/>
<protein>
    <submittedName>
        <fullName evidence="2">Uncharacterized protein</fullName>
    </submittedName>
</protein>
<keyword evidence="3" id="KW-1185">Reference proteome</keyword>
<feature type="transmembrane region" description="Helical" evidence="1">
    <location>
        <begin position="48"/>
        <end position="80"/>
    </location>
</feature>
<reference evidence="2" key="1">
    <citation type="submission" date="2021-01" db="EMBL/GenBank/DDBJ databases">
        <title>Whole genome shotgun sequence of Actinoplanes ferrugineus NBRC 15555.</title>
        <authorList>
            <person name="Komaki H."/>
            <person name="Tamura T."/>
        </authorList>
    </citation>
    <scope>NUCLEOTIDE SEQUENCE</scope>
    <source>
        <strain evidence="2">NBRC 15555</strain>
    </source>
</reference>
<organism evidence="2 3">
    <name type="scientific">Paractinoplanes ferrugineus</name>
    <dbReference type="NCBI Taxonomy" id="113564"/>
    <lineage>
        <taxon>Bacteria</taxon>
        <taxon>Bacillati</taxon>
        <taxon>Actinomycetota</taxon>
        <taxon>Actinomycetes</taxon>
        <taxon>Micromonosporales</taxon>
        <taxon>Micromonosporaceae</taxon>
        <taxon>Paractinoplanes</taxon>
    </lineage>
</organism>
<evidence type="ECO:0000313" key="2">
    <source>
        <dbReference type="EMBL" id="GIE11239.1"/>
    </source>
</evidence>
<accession>A0A919ME39</accession>
<keyword evidence="1" id="KW-0812">Transmembrane</keyword>
<keyword evidence="1" id="KW-1133">Transmembrane helix</keyword>
<evidence type="ECO:0000256" key="1">
    <source>
        <dbReference type="SAM" id="Phobius"/>
    </source>
</evidence>
<gene>
    <name evidence="2" type="ORF">Afe05nite_30790</name>
</gene>
<feature type="transmembrane region" description="Helical" evidence="1">
    <location>
        <begin position="18"/>
        <end position="36"/>
    </location>
</feature>
<dbReference type="Proteomes" id="UP000598174">
    <property type="component" value="Unassembled WGS sequence"/>
</dbReference>
<dbReference type="EMBL" id="BOMM01000028">
    <property type="protein sequence ID" value="GIE11239.1"/>
    <property type="molecule type" value="Genomic_DNA"/>
</dbReference>
<dbReference type="AlphaFoldDB" id="A0A919ME39"/>
<comment type="caution">
    <text evidence="2">The sequence shown here is derived from an EMBL/GenBank/DDBJ whole genome shotgun (WGS) entry which is preliminary data.</text>
</comment>
<name>A0A919ME39_9ACTN</name>
<keyword evidence="1" id="KW-0472">Membrane</keyword>